<keyword evidence="2" id="KW-1185">Reference proteome</keyword>
<dbReference type="EMBL" id="CM037161">
    <property type="protein sequence ID" value="KAH7855137.1"/>
    <property type="molecule type" value="Genomic_DNA"/>
</dbReference>
<proteinExistence type="predicted"/>
<evidence type="ECO:0000313" key="2">
    <source>
        <dbReference type="Proteomes" id="UP000828048"/>
    </source>
</evidence>
<reference evidence="1 2" key="1">
    <citation type="journal article" date="2021" name="Hortic Res">
        <title>High-quality reference genome and annotation aids understanding of berry development for evergreen blueberry (Vaccinium darrowii).</title>
        <authorList>
            <person name="Yu J."/>
            <person name="Hulse-Kemp A.M."/>
            <person name="Babiker E."/>
            <person name="Staton M."/>
        </authorList>
    </citation>
    <scope>NUCLEOTIDE SEQUENCE [LARGE SCALE GENOMIC DNA]</scope>
    <source>
        <strain evidence="2">cv. NJ 8807/NJ 8810</strain>
        <tissue evidence="1">Young leaf</tissue>
    </source>
</reference>
<accession>A0ACB7YP01</accession>
<dbReference type="Proteomes" id="UP000828048">
    <property type="component" value="Chromosome 11"/>
</dbReference>
<organism evidence="1 2">
    <name type="scientific">Vaccinium darrowii</name>
    <dbReference type="NCBI Taxonomy" id="229202"/>
    <lineage>
        <taxon>Eukaryota</taxon>
        <taxon>Viridiplantae</taxon>
        <taxon>Streptophyta</taxon>
        <taxon>Embryophyta</taxon>
        <taxon>Tracheophyta</taxon>
        <taxon>Spermatophyta</taxon>
        <taxon>Magnoliopsida</taxon>
        <taxon>eudicotyledons</taxon>
        <taxon>Gunneridae</taxon>
        <taxon>Pentapetalae</taxon>
        <taxon>asterids</taxon>
        <taxon>Ericales</taxon>
        <taxon>Ericaceae</taxon>
        <taxon>Vaccinioideae</taxon>
        <taxon>Vaccinieae</taxon>
        <taxon>Vaccinium</taxon>
    </lineage>
</organism>
<gene>
    <name evidence="1" type="ORF">Vadar_021640</name>
</gene>
<name>A0ACB7YP01_9ERIC</name>
<protein>
    <submittedName>
        <fullName evidence="1">Uncharacterized protein</fullName>
    </submittedName>
</protein>
<sequence>MAIMNYHTVHKCVPAGKREMTMAEFKEWIRRFDEDKDGRINKDDLREAIRATGAWFPSWKAKLGVKAADMNRDGFIDDSDITALAEFAQKNLGFRIMP</sequence>
<comment type="caution">
    <text evidence="1">The sequence shown here is derived from an EMBL/GenBank/DDBJ whole genome shotgun (WGS) entry which is preliminary data.</text>
</comment>
<evidence type="ECO:0000313" key="1">
    <source>
        <dbReference type="EMBL" id="KAH7855137.1"/>
    </source>
</evidence>